<dbReference type="Gene3D" id="3.30.300.30">
    <property type="match status" value="1"/>
</dbReference>
<dbReference type="InterPro" id="IPR025110">
    <property type="entry name" value="AMP-bd_C"/>
</dbReference>
<evidence type="ECO:0000256" key="1">
    <source>
        <dbReference type="ARBA" id="ARBA00006432"/>
    </source>
</evidence>
<dbReference type="InterPro" id="IPR000873">
    <property type="entry name" value="AMP-dep_synth/lig_dom"/>
</dbReference>
<feature type="domain" description="AMP-binding enzyme C-terminal" evidence="6">
    <location>
        <begin position="435"/>
        <end position="511"/>
    </location>
</feature>
<feature type="domain" description="AMP-dependent synthetase/ligase" evidence="5">
    <location>
        <begin position="27"/>
        <end position="384"/>
    </location>
</feature>
<proteinExistence type="inferred from homology"/>
<keyword evidence="8" id="KW-1185">Reference proteome</keyword>
<dbReference type="Proteomes" id="UP001602013">
    <property type="component" value="Unassembled WGS sequence"/>
</dbReference>
<evidence type="ECO:0000256" key="2">
    <source>
        <dbReference type="ARBA" id="ARBA00022598"/>
    </source>
</evidence>
<keyword evidence="3" id="KW-0547">Nucleotide-binding</keyword>
<evidence type="ECO:0000313" key="8">
    <source>
        <dbReference type="Proteomes" id="UP001602013"/>
    </source>
</evidence>
<dbReference type="PANTHER" id="PTHR43107">
    <property type="entry name" value="LONG-CHAIN FATTY ACID TRANSPORT PROTEIN"/>
    <property type="match status" value="1"/>
</dbReference>
<dbReference type="Pfam" id="PF00501">
    <property type="entry name" value="AMP-binding"/>
    <property type="match status" value="1"/>
</dbReference>
<reference evidence="7 8" key="1">
    <citation type="submission" date="2024-10" db="EMBL/GenBank/DDBJ databases">
        <title>The Natural Products Discovery Center: Release of the First 8490 Sequenced Strains for Exploring Actinobacteria Biosynthetic Diversity.</title>
        <authorList>
            <person name="Kalkreuter E."/>
            <person name="Kautsar S.A."/>
            <person name="Yang D."/>
            <person name="Bader C.D."/>
            <person name="Teijaro C.N."/>
            <person name="Fluegel L."/>
            <person name="Davis C.M."/>
            <person name="Simpson J.R."/>
            <person name="Lauterbach L."/>
            <person name="Steele A.D."/>
            <person name="Gui C."/>
            <person name="Meng S."/>
            <person name="Li G."/>
            <person name="Viehrig K."/>
            <person name="Ye F."/>
            <person name="Su P."/>
            <person name="Kiefer A.F."/>
            <person name="Nichols A."/>
            <person name="Cepeda A.J."/>
            <person name="Yan W."/>
            <person name="Fan B."/>
            <person name="Jiang Y."/>
            <person name="Adhikari A."/>
            <person name="Zheng C.-J."/>
            <person name="Schuster L."/>
            <person name="Cowan T.M."/>
            <person name="Smanski M.J."/>
            <person name="Chevrette M.G."/>
            <person name="De Carvalho L.P.S."/>
            <person name="Shen B."/>
        </authorList>
    </citation>
    <scope>NUCLEOTIDE SEQUENCE [LARGE SCALE GENOMIC DNA]</scope>
    <source>
        <strain evidence="7 8">NPDC002173</strain>
    </source>
</reference>
<dbReference type="RefSeq" id="WP_387413792.1">
    <property type="nucleotide sequence ID" value="NZ_JBIASD010000014.1"/>
</dbReference>
<organism evidence="7 8">
    <name type="scientific">Microtetraspora malaysiensis</name>
    <dbReference type="NCBI Taxonomy" id="161358"/>
    <lineage>
        <taxon>Bacteria</taxon>
        <taxon>Bacillati</taxon>
        <taxon>Actinomycetota</taxon>
        <taxon>Actinomycetes</taxon>
        <taxon>Streptosporangiales</taxon>
        <taxon>Streptosporangiaceae</taxon>
        <taxon>Microtetraspora</taxon>
    </lineage>
</organism>
<gene>
    <name evidence="7" type="ORF">ACFYXI_22260</name>
</gene>
<dbReference type="InterPro" id="IPR020845">
    <property type="entry name" value="AMP-binding_CS"/>
</dbReference>
<evidence type="ECO:0000259" key="6">
    <source>
        <dbReference type="Pfam" id="PF13193"/>
    </source>
</evidence>
<dbReference type="InterPro" id="IPR045851">
    <property type="entry name" value="AMP-bd_C_sf"/>
</dbReference>
<evidence type="ECO:0000259" key="5">
    <source>
        <dbReference type="Pfam" id="PF00501"/>
    </source>
</evidence>
<dbReference type="Pfam" id="PF13193">
    <property type="entry name" value="AMP-binding_C"/>
    <property type="match status" value="1"/>
</dbReference>
<evidence type="ECO:0000256" key="3">
    <source>
        <dbReference type="ARBA" id="ARBA00022741"/>
    </source>
</evidence>
<dbReference type="SUPFAM" id="SSF56801">
    <property type="entry name" value="Acetyl-CoA synthetase-like"/>
    <property type="match status" value="1"/>
</dbReference>
<dbReference type="EMBL" id="JBIASD010000014">
    <property type="protein sequence ID" value="MFF3668314.1"/>
    <property type="molecule type" value="Genomic_DNA"/>
</dbReference>
<dbReference type="PANTHER" id="PTHR43107:SF15">
    <property type="entry name" value="FATTY ACID TRANSPORT PROTEIN 3, ISOFORM A"/>
    <property type="match status" value="1"/>
</dbReference>
<keyword evidence="2" id="KW-0436">Ligase</keyword>
<evidence type="ECO:0000313" key="7">
    <source>
        <dbReference type="EMBL" id="MFF3668314.1"/>
    </source>
</evidence>
<comment type="caution">
    <text evidence="7">The sequence shown here is derived from an EMBL/GenBank/DDBJ whole genome shotgun (WGS) entry which is preliminary data.</text>
</comment>
<comment type="similarity">
    <text evidence="1">Belongs to the ATP-dependent AMP-binding enzyme family.</text>
</comment>
<sequence>MPEDASQPLLADDRPGRPITFAELVAARADDDRPGLRFEDRSWSWREVVAEARRRAGIARDLRRPGPWHIGLFLENTPEHLFWLLGAALAGATVVGVNPTRRGAELARDIDFTDCGLLVTETGRHGLLDGLALNCRDRILTVDSGEYAEALAGTAPLAPGGDGIAPGAYFSLIFTSGTTSAPKAVICSQGRLGRIALQQRQRRGLRPDDVFYVVMPMFHSNAIMAGIAPAVASGGCVVLRRRFSASAFLPDVRKYGVTFFNYVGKPLNYILAVPEKPDDADNPLRIAFGNEAADRDIEEFTRRFGCTVIDSYGSSEGEVRLNRVPGTPPGSLGVAEAGTVVVDPETLRECPRAEFDEAGVLLNADEAIGEIVNTVGVAAFEGYYKNPEATVARVRNGWVWSGDLAYRDAAGFWYFAGRNGDWLRVDGENFAAAPVERLLARFEAFADVAVYAVPDPVVGDQVMAAVVLADGRAFDPESFAGFLARQPDLGTKWAPRYVRITGELPRTATSKVVKRPLRDEGWHTADPVFVRHGTPPSYRRLESAPPEQ</sequence>
<dbReference type="PROSITE" id="PS00455">
    <property type="entry name" value="AMP_BINDING"/>
    <property type="match status" value="1"/>
</dbReference>
<name>A0ABW6STJ7_9ACTN</name>
<dbReference type="InterPro" id="IPR042099">
    <property type="entry name" value="ANL_N_sf"/>
</dbReference>
<dbReference type="Gene3D" id="3.40.50.12780">
    <property type="entry name" value="N-terminal domain of ligase-like"/>
    <property type="match status" value="1"/>
</dbReference>
<keyword evidence="4" id="KW-0067">ATP-binding</keyword>
<protein>
    <submittedName>
        <fullName evidence="7">AMP-binding protein</fullName>
    </submittedName>
</protein>
<accession>A0ABW6STJ7</accession>
<evidence type="ECO:0000256" key="4">
    <source>
        <dbReference type="ARBA" id="ARBA00022840"/>
    </source>
</evidence>